<name>A0A426JUH2_9PSEU</name>
<comment type="similarity">
    <text evidence="2 4">Belongs to the cytochrome P450 family.</text>
</comment>
<dbReference type="InterPro" id="IPR050121">
    <property type="entry name" value="Cytochrome_P450_monoxygenase"/>
</dbReference>
<dbReference type="InterPro" id="IPR001128">
    <property type="entry name" value="Cyt_P450"/>
</dbReference>
<dbReference type="InterPro" id="IPR017972">
    <property type="entry name" value="Cyt_P450_CS"/>
</dbReference>
<dbReference type="Gene3D" id="1.10.630.10">
    <property type="entry name" value="Cytochrome P450"/>
    <property type="match status" value="1"/>
</dbReference>
<keyword evidence="3 4" id="KW-0479">Metal-binding</keyword>
<reference evidence="6 7" key="1">
    <citation type="submission" date="2018-11" db="EMBL/GenBank/DDBJ databases">
        <title>Saccharopolyspora rhizosphaerae sp. nov., an actinomycete isolated from rhizosphere soil in Thailand.</title>
        <authorList>
            <person name="Intra B."/>
            <person name="Euanorasetr J."/>
            <person name="Take A."/>
            <person name="Inahashi Y."/>
            <person name="Mori M."/>
            <person name="Panbangred W."/>
            <person name="Matsumoto A."/>
        </authorList>
    </citation>
    <scope>NUCLEOTIDE SEQUENCE [LARGE SCALE GENOMIC DNA]</scope>
    <source>
        <strain evidence="6 7">H219</strain>
    </source>
</reference>
<feature type="region of interest" description="Disordered" evidence="5">
    <location>
        <begin position="1"/>
        <end position="20"/>
    </location>
</feature>
<evidence type="ECO:0000313" key="6">
    <source>
        <dbReference type="EMBL" id="RRO16721.1"/>
    </source>
</evidence>
<keyword evidence="4" id="KW-0560">Oxidoreductase</keyword>
<gene>
    <name evidence="6" type="ORF">EIL87_12970</name>
</gene>
<keyword evidence="7" id="KW-1185">Reference proteome</keyword>
<sequence>MCARSRPDSVGCMATSTGTSTALHQGHWWETTAPTGSRELVPSPAGPTDEPGPPPPLDGPGRWRQTVRLARDQGRVLFEGFRRHGDIYGITTVLEKRPLAITTHPDHVKSLFTAGPALAPSTAGQSQLRPIVGDSVLTVTGEPHRRKRKLLMPPFHGKAIARYQEQIEEATAREINSWRPGSRIRLADAAQKVTLDVIMSGVFGIDHRSGELEQLLRHRLRQLLALSVSPFARLSELVSMRRSEPVGLQKWGLAHLDRAVMALIGERRAKHVPGERHDILSLLLDTRDEDGQALSDGELRNELLTLVLAGHETTANSIGWTFERLVRHPESYGRLREETRGGDDEGYVEAVVHESMRSRPVVPLLGRRVMADWRFGDRVVPKGTRVLIGVLALHHRDDLYDDPFTFAPERFLGVKPGSTTWIPFGGGDRRCLGATLAMAEMHTMTREIARRTDLRAVSAAPEPPVHRNVTMIPGRGATVEITSVTS</sequence>
<comment type="cofactor">
    <cofactor evidence="1 3">
        <name>heme</name>
        <dbReference type="ChEBI" id="CHEBI:30413"/>
    </cofactor>
</comment>
<keyword evidence="3 4" id="KW-0349">Heme</keyword>
<proteinExistence type="inferred from homology"/>
<accession>A0A426JUH2</accession>
<dbReference type="PRINTS" id="PR00385">
    <property type="entry name" value="P450"/>
</dbReference>
<evidence type="ECO:0000256" key="2">
    <source>
        <dbReference type="ARBA" id="ARBA00010617"/>
    </source>
</evidence>
<evidence type="ECO:0000256" key="4">
    <source>
        <dbReference type="RuleBase" id="RU000461"/>
    </source>
</evidence>
<dbReference type="SUPFAM" id="SSF48264">
    <property type="entry name" value="Cytochrome P450"/>
    <property type="match status" value="1"/>
</dbReference>
<evidence type="ECO:0000256" key="5">
    <source>
        <dbReference type="SAM" id="MobiDB-lite"/>
    </source>
</evidence>
<dbReference type="PANTHER" id="PTHR24305:SF166">
    <property type="entry name" value="CYTOCHROME P450 12A4, MITOCHONDRIAL-RELATED"/>
    <property type="match status" value="1"/>
</dbReference>
<evidence type="ECO:0000256" key="1">
    <source>
        <dbReference type="ARBA" id="ARBA00001971"/>
    </source>
</evidence>
<dbReference type="Proteomes" id="UP000274515">
    <property type="component" value="Unassembled WGS sequence"/>
</dbReference>
<dbReference type="PANTHER" id="PTHR24305">
    <property type="entry name" value="CYTOCHROME P450"/>
    <property type="match status" value="1"/>
</dbReference>
<feature type="region of interest" description="Disordered" evidence="5">
    <location>
        <begin position="34"/>
        <end position="61"/>
    </location>
</feature>
<dbReference type="InterPro" id="IPR002401">
    <property type="entry name" value="Cyt_P450_E_grp-I"/>
</dbReference>
<evidence type="ECO:0000256" key="3">
    <source>
        <dbReference type="PIRSR" id="PIRSR602401-1"/>
    </source>
</evidence>
<keyword evidence="3 4" id="KW-0408">Iron</keyword>
<keyword evidence="4" id="KW-0503">Monooxygenase</keyword>
<dbReference type="AlphaFoldDB" id="A0A426JUH2"/>
<dbReference type="EMBL" id="RSAA01000011">
    <property type="protein sequence ID" value="RRO16721.1"/>
    <property type="molecule type" value="Genomic_DNA"/>
</dbReference>
<dbReference type="InterPro" id="IPR036396">
    <property type="entry name" value="Cyt_P450_sf"/>
</dbReference>
<dbReference type="GO" id="GO:0016705">
    <property type="term" value="F:oxidoreductase activity, acting on paired donors, with incorporation or reduction of molecular oxygen"/>
    <property type="evidence" value="ECO:0007669"/>
    <property type="project" value="InterPro"/>
</dbReference>
<dbReference type="Pfam" id="PF00067">
    <property type="entry name" value="p450"/>
    <property type="match status" value="1"/>
</dbReference>
<dbReference type="CDD" id="cd11053">
    <property type="entry name" value="CYP110-like"/>
    <property type="match status" value="1"/>
</dbReference>
<evidence type="ECO:0000313" key="7">
    <source>
        <dbReference type="Proteomes" id="UP000274515"/>
    </source>
</evidence>
<feature type="binding site" description="axial binding residue" evidence="3">
    <location>
        <position position="431"/>
    </location>
    <ligand>
        <name>heme</name>
        <dbReference type="ChEBI" id="CHEBI:30413"/>
    </ligand>
    <ligandPart>
        <name>Fe</name>
        <dbReference type="ChEBI" id="CHEBI:18248"/>
    </ligandPart>
</feature>
<protein>
    <submittedName>
        <fullName evidence="6">Cytochrome P450</fullName>
    </submittedName>
</protein>
<dbReference type="GO" id="GO:0005506">
    <property type="term" value="F:iron ion binding"/>
    <property type="evidence" value="ECO:0007669"/>
    <property type="project" value="InterPro"/>
</dbReference>
<comment type="caution">
    <text evidence="6">The sequence shown here is derived from an EMBL/GenBank/DDBJ whole genome shotgun (WGS) entry which is preliminary data.</text>
</comment>
<dbReference type="GO" id="GO:0004497">
    <property type="term" value="F:monooxygenase activity"/>
    <property type="evidence" value="ECO:0007669"/>
    <property type="project" value="UniProtKB-KW"/>
</dbReference>
<dbReference type="PROSITE" id="PS00086">
    <property type="entry name" value="CYTOCHROME_P450"/>
    <property type="match status" value="1"/>
</dbReference>
<dbReference type="PRINTS" id="PR00463">
    <property type="entry name" value="EP450I"/>
</dbReference>
<dbReference type="GO" id="GO:0020037">
    <property type="term" value="F:heme binding"/>
    <property type="evidence" value="ECO:0007669"/>
    <property type="project" value="InterPro"/>
</dbReference>
<organism evidence="6 7">
    <name type="scientific">Saccharopolyspora rhizosphaerae</name>
    <dbReference type="NCBI Taxonomy" id="2492662"/>
    <lineage>
        <taxon>Bacteria</taxon>
        <taxon>Bacillati</taxon>
        <taxon>Actinomycetota</taxon>
        <taxon>Actinomycetes</taxon>
        <taxon>Pseudonocardiales</taxon>
        <taxon>Pseudonocardiaceae</taxon>
        <taxon>Saccharopolyspora</taxon>
    </lineage>
</organism>